<name>A0A2C9V1G0_MANES</name>
<proteinExistence type="predicted"/>
<sequence>MESLQFPVFESTQSSGFESCLKVAELVGFFRSVDLELELAVYLIENAIMLERIIIDPDDPLLVGSPWLGNGQWHARKGYRNG</sequence>
<feature type="domain" description="FBD" evidence="1">
    <location>
        <begin position="17"/>
        <end position="55"/>
    </location>
</feature>
<reference evidence="2" key="1">
    <citation type="submission" date="2016-02" db="EMBL/GenBank/DDBJ databases">
        <title>WGS assembly of Manihot esculenta.</title>
        <authorList>
            <person name="Bredeson J.V."/>
            <person name="Prochnik S.E."/>
            <person name="Lyons J.B."/>
            <person name="Schmutz J."/>
            <person name="Grimwood J."/>
            <person name="Vrebalov J."/>
            <person name="Bart R.S."/>
            <person name="Amuge T."/>
            <person name="Ferguson M.E."/>
            <person name="Green R."/>
            <person name="Putnam N."/>
            <person name="Stites J."/>
            <person name="Rounsley S."/>
            <person name="Rokhsar D.S."/>
        </authorList>
    </citation>
    <scope>NUCLEOTIDE SEQUENCE [LARGE SCALE GENOMIC DNA]</scope>
    <source>
        <tissue evidence="2">Leaf</tissue>
    </source>
</reference>
<dbReference type="Pfam" id="PF08387">
    <property type="entry name" value="FBD"/>
    <property type="match status" value="1"/>
</dbReference>
<gene>
    <name evidence="2" type="ORF">MANES_11G109200</name>
</gene>
<dbReference type="AlphaFoldDB" id="A0A2C9V1G0"/>
<dbReference type="InterPro" id="IPR006566">
    <property type="entry name" value="FBD"/>
</dbReference>
<accession>A0A2C9V1G0</accession>
<evidence type="ECO:0000313" key="2">
    <source>
        <dbReference type="EMBL" id="OAY37536.1"/>
    </source>
</evidence>
<dbReference type="EMBL" id="CM004397">
    <property type="protein sequence ID" value="OAY37536.1"/>
    <property type="molecule type" value="Genomic_DNA"/>
</dbReference>
<organism evidence="2">
    <name type="scientific">Manihot esculenta</name>
    <name type="common">Cassava</name>
    <name type="synonym">Jatropha manihot</name>
    <dbReference type="NCBI Taxonomy" id="3983"/>
    <lineage>
        <taxon>Eukaryota</taxon>
        <taxon>Viridiplantae</taxon>
        <taxon>Streptophyta</taxon>
        <taxon>Embryophyta</taxon>
        <taxon>Tracheophyta</taxon>
        <taxon>Spermatophyta</taxon>
        <taxon>Magnoliopsida</taxon>
        <taxon>eudicotyledons</taxon>
        <taxon>Gunneridae</taxon>
        <taxon>Pentapetalae</taxon>
        <taxon>rosids</taxon>
        <taxon>fabids</taxon>
        <taxon>Malpighiales</taxon>
        <taxon>Euphorbiaceae</taxon>
        <taxon>Crotonoideae</taxon>
        <taxon>Manihoteae</taxon>
        <taxon>Manihot</taxon>
    </lineage>
</organism>
<protein>
    <recommendedName>
        <fullName evidence="1">FBD domain-containing protein</fullName>
    </recommendedName>
</protein>
<evidence type="ECO:0000259" key="1">
    <source>
        <dbReference type="Pfam" id="PF08387"/>
    </source>
</evidence>